<accession>A0A7J0FIA8</accession>
<evidence type="ECO:0000256" key="1">
    <source>
        <dbReference type="ARBA" id="ARBA00022737"/>
    </source>
</evidence>
<gene>
    <name evidence="3" type="ORF">Acr_12g0008540</name>
</gene>
<dbReference type="NCBIfam" id="TIGR00756">
    <property type="entry name" value="PPR"/>
    <property type="match status" value="1"/>
</dbReference>
<evidence type="ECO:0000313" key="3">
    <source>
        <dbReference type="EMBL" id="GFY98313.1"/>
    </source>
</evidence>
<evidence type="ECO:0000256" key="2">
    <source>
        <dbReference type="PROSITE-ProRule" id="PRU00708"/>
    </source>
</evidence>
<evidence type="ECO:0000313" key="4">
    <source>
        <dbReference type="Proteomes" id="UP000585474"/>
    </source>
</evidence>
<dbReference type="PANTHER" id="PTHR47926">
    <property type="entry name" value="PENTATRICOPEPTIDE REPEAT-CONTAINING PROTEIN"/>
    <property type="match status" value="1"/>
</dbReference>
<dbReference type="Pfam" id="PF13041">
    <property type="entry name" value="PPR_2"/>
    <property type="match status" value="1"/>
</dbReference>
<dbReference type="Pfam" id="PF01535">
    <property type="entry name" value="PPR"/>
    <property type="match status" value="1"/>
</dbReference>
<sequence>MGNVGFSVMQERVFDEMLERNAVACNSMIASYVQNGMSKEAVEVFHDMRVEGAEPIHVTIASFLSTSANLCAPVEVVNMYAKCGKINHASGVFSSTAKSDLVLWNTLLGAYAEQGLSGAARECPTKRDIVEFSDTGVPEKWPGQQGQRHVFTDQVPGVQA</sequence>
<keyword evidence="1" id="KW-0677">Repeat</keyword>
<dbReference type="GO" id="GO:0009451">
    <property type="term" value="P:RNA modification"/>
    <property type="evidence" value="ECO:0007669"/>
    <property type="project" value="InterPro"/>
</dbReference>
<dbReference type="OrthoDB" id="185373at2759"/>
<name>A0A7J0FIA8_9ERIC</name>
<reference evidence="3 4" key="1">
    <citation type="submission" date="2019-07" db="EMBL/GenBank/DDBJ databases">
        <title>De Novo Assembly of kiwifruit Actinidia rufa.</title>
        <authorList>
            <person name="Sugita-Konishi S."/>
            <person name="Sato K."/>
            <person name="Mori E."/>
            <person name="Abe Y."/>
            <person name="Kisaki G."/>
            <person name="Hamano K."/>
            <person name="Suezawa K."/>
            <person name="Otani M."/>
            <person name="Fukuda T."/>
            <person name="Manabe T."/>
            <person name="Gomi K."/>
            <person name="Tabuchi M."/>
            <person name="Akimitsu K."/>
            <person name="Kataoka I."/>
        </authorList>
    </citation>
    <scope>NUCLEOTIDE SEQUENCE [LARGE SCALE GENOMIC DNA]</scope>
    <source>
        <strain evidence="4">cv. Fuchu</strain>
    </source>
</reference>
<comment type="caution">
    <text evidence="3">The sequence shown here is derived from an EMBL/GenBank/DDBJ whole genome shotgun (WGS) entry which is preliminary data.</text>
</comment>
<keyword evidence="4" id="KW-1185">Reference proteome</keyword>
<dbReference type="Proteomes" id="UP000585474">
    <property type="component" value="Unassembled WGS sequence"/>
</dbReference>
<dbReference type="InterPro" id="IPR011990">
    <property type="entry name" value="TPR-like_helical_dom_sf"/>
</dbReference>
<organism evidence="3 4">
    <name type="scientific">Actinidia rufa</name>
    <dbReference type="NCBI Taxonomy" id="165716"/>
    <lineage>
        <taxon>Eukaryota</taxon>
        <taxon>Viridiplantae</taxon>
        <taxon>Streptophyta</taxon>
        <taxon>Embryophyta</taxon>
        <taxon>Tracheophyta</taxon>
        <taxon>Spermatophyta</taxon>
        <taxon>Magnoliopsida</taxon>
        <taxon>eudicotyledons</taxon>
        <taxon>Gunneridae</taxon>
        <taxon>Pentapetalae</taxon>
        <taxon>asterids</taxon>
        <taxon>Ericales</taxon>
        <taxon>Actinidiaceae</taxon>
        <taxon>Actinidia</taxon>
    </lineage>
</organism>
<dbReference type="Gene3D" id="1.25.40.10">
    <property type="entry name" value="Tetratricopeptide repeat domain"/>
    <property type="match status" value="2"/>
</dbReference>
<protein>
    <submittedName>
        <fullName evidence="3">Tetratricopeptide repeat (TPR)-like superfamily protein</fullName>
    </submittedName>
</protein>
<feature type="repeat" description="PPR" evidence="2">
    <location>
        <begin position="21"/>
        <end position="55"/>
    </location>
</feature>
<dbReference type="GO" id="GO:0003723">
    <property type="term" value="F:RNA binding"/>
    <property type="evidence" value="ECO:0007669"/>
    <property type="project" value="InterPro"/>
</dbReference>
<dbReference type="EMBL" id="BJWL01000012">
    <property type="protein sequence ID" value="GFY98313.1"/>
    <property type="molecule type" value="Genomic_DNA"/>
</dbReference>
<dbReference type="AlphaFoldDB" id="A0A7J0FIA8"/>
<dbReference type="InterPro" id="IPR002885">
    <property type="entry name" value="PPR_rpt"/>
</dbReference>
<proteinExistence type="predicted"/>
<dbReference type="PROSITE" id="PS51375">
    <property type="entry name" value="PPR"/>
    <property type="match status" value="1"/>
</dbReference>
<dbReference type="InterPro" id="IPR046960">
    <property type="entry name" value="PPR_At4g14850-like_plant"/>
</dbReference>